<reference evidence="2" key="1">
    <citation type="submission" date="2023-08" db="EMBL/GenBank/DDBJ databases">
        <title>A de novo genome assembly of Solanum verrucosum Schlechtendal, a Mexican diploid species geographically isolated from the other diploid A-genome species in potato relatives.</title>
        <authorList>
            <person name="Hosaka K."/>
        </authorList>
    </citation>
    <scope>NUCLEOTIDE SEQUENCE</scope>
    <source>
        <tissue evidence="2">Young leaves</tissue>
    </source>
</reference>
<gene>
    <name evidence="2" type="ORF">MTR67_019579</name>
</gene>
<dbReference type="Pfam" id="PF07727">
    <property type="entry name" value="RVT_2"/>
    <property type="match status" value="1"/>
</dbReference>
<keyword evidence="3" id="KW-1185">Reference proteome</keyword>
<dbReference type="Proteomes" id="UP001234989">
    <property type="component" value="Chromosome 4"/>
</dbReference>
<evidence type="ECO:0000259" key="1">
    <source>
        <dbReference type="Pfam" id="PF07727"/>
    </source>
</evidence>
<proteinExistence type="predicted"/>
<dbReference type="EMBL" id="CP133615">
    <property type="protein sequence ID" value="WMV26194.1"/>
    <property type="molecule type" value="Genomic_DNA"/>
</dbReference>
<organism evidence="2 3">
    <name type="scientific">Solanum verrucosum</name>
    <dbReference type="NCBI Taxonomy" id="315347"/>
    <lineage>
        <taxon>Eukaryota</taxon>
        <taxon>Viridiplantae</taxon>
        <taxon>Streptophyta</taxon>
        <taxon>Embryophyta</taxon>
        <taxon>Tracheophyta</taxon>
        <taxon>Spermatophyta</taxon>
        <taxon>Magnoliopsida</taxon>
        <taxon>eudicotyledons</taxon>
        <taxon>Gunneridae</taxon>
        <taxon>Pentapetalae</taxon>
        <taxon>asterids</taxon>
        <taxon>lamiids</taxon>
        <taxon>Solanales</taxon>
        <taxon>Solanaceae</taxon>
        <taxon>Solanoideae</taxon>
        <taxon>Solaneae</taxon>
        <taxon>Solanum</taxon>
    </lineage>
</organism>
<dbReference type="CDD" id="cd09272">
    <property type="entry name" value="RNase_HI_RT_Ty1"/>
    <property type="match status" value="1"/>
</dbReference>
<feature type="domain" description="Reverse transcriptase Ty1/copia-type" evidence="1">
    <location>
        <begin position="43"/>
        <end position="90"/>
    </location>
</feature>
<evidence type="ECO:0000313" key="3">
    <source>
        <dbReference type="Proteomes" id="UP001234989"/>
    </source>
</evidence>
<dbReference type="SUPFAM" id="SSF56672">
    <property type="entry name" value="DNA/RNA polymerases"/>
    <property type="match status" value="1"/>
</dbReference>
<dbReference type="PANTHER" id="PTHR11439">
    <property type="entry name" value="GAG-POL-RELATED RETROTRANSPOSON"/>
    <property type="match status" value="1"/>
</dbReference>
<dbReference type="AlphaFoldDB" id="A0AAF0QUI7"/>
<dbReference type="InterPro" id="IPR043502">
    <property type="entry name" value="DNA/RNA_pol_sf"/>
</dbReference>
<accession>A0AAF0QUI7</accession>
<protein>
    <recommendedName>
        <fullName evidence="1">Reverse transcriptase Ty1/copia-type domain-containing protein</fullName>
    </recommendedName>
</protein>
<dbReference type="PANTHER" id="PTHR11439:SF498">
    <property type="entry name" value="DNAK FAMILY PROTEIN"/>
    <property type="match status" value="1"/>
</dbReference>
<name>A0AAF0QUI7_SOLVR</name>
<dbReference type="InterPro" id="IPR013103">
    <property type="entry name" value="RVT_2"/>
</dbReference>
<evidence type="ECO:0000313" key="2">
    <source>
        <dbReference type="EMBL" id="WMV26194.1"/>
    </source>
</evidence>
<sequence length="214" mass="24056">MTTIRCLLVVAVKKGWVLTQLDVNNAFLHGILHEEVFMKFPHVVVYVDDIILTGNNPSELAELKYFLNKEFKIKDLGDLHYFLGLEVIREPQATSSPLDPSCKLSSNSGEPIADPFTYRRLVGLLFSSTPSFSLLAFCDADWASCIDTHWSISGFFISIGGSPISWKSKKQIYVSLSTAEAEYHSMRRVVAELTWLHRLLTDLSISPTIPIPIH</sequence>